<dbReference type="EMBL" id="JBDZYD010000016">
    <property type="protein sequence ID" value="MEQ0564617.1"/>
    <property type="molecule type" value="Genomic_DNA"/>
</dbReference>
<feature type="transmembrane region" description="Helical" evidence="1">
    <location>
        <begin position="182"/>
        <end position="204"/>
    </location>
</feature>
<feature type="transmembrane region" description="Helical" evidence="1">
    <location>
        <begin position="12"/>
        <end position="34"/>
    </location>
</feature>
<keyword evidence="1" id="KW-1133">Transmembrane helix</keyword>
<feature type="transmembrane region" description="Helical" evidence="1">
    <location>
        <begin position="153"/>
        <end position="176"/>
    </location>
</feature>
<dbReference type="Proteomes" id="UP001440984">
    <property type="component" value="Unassembled WGS sequence"/>
</dbReference>
<feature type="transmembrane region" description="Helical" evidence="1">
    <location>
        <begin position="117"/>
        <end position="141"/>
    </location>
</feature>
<feature type="transmembrane region" description="Helical" evidence="1">
    <location>
        <begin position="40"/>
        <end position="68"/>
    </location>
</feature>
<keyword evidence="1" id="KW-0812">Transmembrane</keyword>
<feature type="transmembrane region" description="Helical" evidence="1">
    <location>
        <begin position="80"/>
        <end position="105"/>
    </location>
</feature>
<reference evidence="2 3" key="1">
    <citation type="submission" date="2024-05" db="EMBL/GenBank/DDBJ databases">
        <authorList>
            <person name="Zhao H."/>
            <person name="Xu Y."/>
            <person name="Lin S."/>
            <person name="Spain J.C."/>
            <person name="Zhou N.-Y."/>
        </authorList>
    </citation>
    <scope>NUCLEOTIDE SEQUENCE [LARGE SCALE GENOMIC DNA]</scope>
    <source>
        <strain evidence="2 3">NEAU-NG30</strain>
    </source>
</reference>
<dbReference type="RefSeq" id="WP_348955685.1">
    <property type="nucleotide sequence ID" value="NZ_JBDZYD010000016.1"/>
</dbReference>
<evidence type="ECO:0000256" key="1">
    <source>
        <dbReference type="SAM" id="Phobius"/>
    </source>
</evidence>
<evidence type="ECO:0000313" key="3">
    <source>
        <dbReference type="Proteomes" id="UP001440984"/>
    </source>
</evidence>
<evidence type="ECO:0008006" key="4">
    <source>
        <dbReference type="Google" id="ProtNLM"/>
    </source>
</evidence>
<comment type="caution">
    <text evidence="2">The sequence shown here is derived from an EMBL/GenBank/DDBJ whole genome shotgun (WGS) entry which is preliminary data.</text>
</comment>
<keyword evidence="1" id="KW-0472">Membrane</keyword>
<gene>
    <name evidence="2" type="ORF">ABJI51_36550</name>
</gene>
<evidence type="ECO:0000313" key="2">
    <source>
        <dbReference type="EMBL" id="MEQ0564617.1"/>
    </source>
</evidence>
<feature type="transmembrane region" description="Helical" evidence="1">
    <location>
        <begin position="393"/>
        <end position="414"/>
    </location>
</feature>
<feature type="transmembrane region" description="Helical" evidence="1">
    <location>
        <begin position="366"/>
        <end position="387"/>
    </location>
</feature>
<feature type="transmembrane region" description="Helical" evidence="1">
    <location>
        <begin position="332"/>
        <end position="350"/>
    </location>
</feature>
<accession>A0ABV0LQP3</accession>
<organism evidence="2 3">
    <name type="scientific">Amycolatopsis melonis</name>
    <dbReference type="NCBI Taxonomy" id="3156488"/>
    <lineage>
        <taxon>Bacteria</taxon>
        <taxon>Bacillati</taxon>
        <taxon>Actinomycetota</taxon>
        <taxon>Actinomycetes</taxon>
        <taxon>Pseudonocardiales</taxon>
        <taxon>Pseudonocardiaceae</taxon>
        <taxon>Amycolatopsis</taxon>
    </lineage>
</organism>
<protein>
    <recommendedName>
        <fullName evidence="4">Polysaccharide biosynthesis protein</fullName>
    </recommendedName>
</protein>
<sequence length="429" mass="43109">MAAEPAGLARTWLPTALGSSMLVLEIPVAAAAVARGTGGAAGLAAFGVSIAVLVVANSPALAITPLVVSDAEHQPNRRTSGYALAVGFATAVALALLVTVPPLFALVRGLANLPDEIAAQVRTCLLALAPASVAVAVRRYFHGRLIAARRTGGISVATVGRLALSACVAWALLAVIPGAGAALGGIALTAGAATEAAILGVAVARLGRPVTAPALGIGTLLRRHAALTSTRALNMAPQLITTTAVAYSALAEPSLVVWPGLYGLLSLFTGPTSDLESVVAGHLRRGGDPRDAHRLTLVLALGFAALYAVVVVSPLGAVYLGGLLGTPPEATALGLQWAPLAIAVPLLWVLRTGSRGFIIAGERASGLLYGVVAHVVALTGVAAVLALGPLPGVANACLALAAGLLLEWVVNALVVRRAYRPQRMVEAVP</sequence>
<proteinExistence type="predicted"/>
<name>A0ABV0LQP3_9PSEU</name>
<keyword evidence="3" id="KW-1185">Reference proteome</keyword>
<feature type="transmembrane region" description="Helical" evidence="1">
    <location>
        <begin position="295"/>
        <end position="320"/>
    </location>
</feature>